<gene>
    <name evidence="1" type="ORF">KPL71_020716</name>
</gene>
<reference evidence="2" key="1">
    <citation type="journal article" date="2023" name="Hortic. Res.">
        <title>A chromosome-level phased genome enabling allele-level studies in sweet orange: a case study on citrus Huanglongbing tolerance.</title>
        <authorList>
            <person name="Wu B."/>
            <person name="Yu Q."/>
            <person name="Deng Z."/>
            <person name="Duan Y."/>
            <person name="Luo F."/>
            <person name="Gmitter F. Jr."/>
        </authorList>
    </citation>
    <scope>NUCLEOTIDE SEQUENCE [LARGE SCALE GENOMIC DNA]</scope>
    <source>
        <strain evidence="2">cv. Valencia</strain>
    </source>
</reference>
<keyword evidence="2" id="KW-1185">Reference proteome</keyword>
<proteinExistence type="predicted"/>
<sequence>MERVHSLRMMSRFLLLHCLILISLFIAAATANRSTITTDRDALLAMKAHITHDPTNFFTKNWNTGTPVCNWTGVTCDVYSHRVTVLNISRLNLTGTIPSQLGNLSSLQSLNLSFNRLSGSIPSAIFTTYTLKHVSLSENQLSGQIPTNICSNLPFLEFFSLTGNMFHGGIPSTLSNCTYLQKLGGIPRELGNLTKLEWLQLFRNNLTGALPKEIGNLTKLKKLSLGGEIPREFGNLAKLEVMLLWENNLRGEIPLEIGNLQNLEELDLRQNKLIGTVPVAIFNVSTLKLLGLQDNSLSGSLSSITDVRLPNLEELVLWGNNFSGRIPRFIFNASKLSILELEENSFSGFITNTFGNLRNLERLNLQDNYLTSSTPELNFLSSLSNCKSLTVIGLSNNPLDGILPKTSIGNLSHSLEDFQMHNCNVTGDIPEEIGNLTNLITIDLGGNKLNGSILITLSKLQKLQGLVLDDNKLEGSIPDDICRLAELYKLELGYLVPQLFFSPLPLEIGNLKVLVGIDFSMNNFSGIIPKEIGGLKNLEYLFLGYNRLQGLIPDSFGNLISLKFLNLSNNNLSGAIPASLEKLSYLEDLNLSFNKLEGEIPRGGSFGNFSAESFEGNELLCGSPNLQVPPCKTSIHHPSWNISLLLGIVLPLSTTLMIVVIWLILRYRQRGKQPSNDANMPLVAMWRTFSYLELCRATDGFSENNLIGRGGFGSVYKARLGDGMEVAVKVFNLQCRRAFKSFDVECEIMKSIRHRNLIKVISSCSNEEFKGLVLEYMPQGSLEKHLYSTNCILDIFQRLNIMIDVASALEYLHFGCSTPVIHCDLKPSNVLLDDNMIAYLSDFGIAKLLIGEDQSMTQTQTLATIGYMAPEYGREGRVSTNGDVYSFGIMLMETFTGKKPTDEIFNGEMTLKHWVNDWLPISTMEVVDANLLSQEDVHFVAKEQCVSFVFNLAMACTVESHEQRINAKEIVTKLLKIRDSLLRNVGGRRIRQPNLN</sequence>
<dbReference type="EMBL" id="CM039176">
    <property type="protein sequence ID" value="KAH9714596.1"/>
    <property type="molecule type" value="Genomic_DNA"/>
</dbReference>
<keyword evidence="1" id="KW-0808">Transferase</keyword>
<keyword evidence="1" id="KW-0418">Kinase</keyword>
<name>A0ACB8JCI3_CITSI</name>
<evidence type="ECO:0000313" key="1">
    <source>
        <dbReference type="EMBL" id="KAH9714596.1"/>
    </source>
</evidence>
<dbReference type="Proteomes" id="UP000829398">
    <property type="component" value="Chromosome 7"/>
</dbReference>
<comment type="caution">
    <text evidence="1">The sequence shown here is derived from an EMBL/GenBank/DDBJ whole genome shotgun (WGS) entry which is preliminary data.</text>
</comment>
<accession>A0ACB8JCI3</accession>
<protein>
    <submittedName>
        <fullName evidence="1">Protein kinase domain-containing protein</fullName>
    </submittedName>
</protein>
<evidence type="ECO:0000313" key="2">
    <source>
        <dbReference type="Proteomes" id="UP000829398"/>
    </source>
</evidence>
<organism evidence="1 2">
    <name type="scientific">Citrus sinensis</name>
    <name type="common">Sweet orange</name>
    <name type="synonym">Citrus aurantium var. sinensis</name>
    <dbReference type="NCBI Taxonomy" id="2711"/>
    <lineage>
        <taxon>Eukaryota</taxon>
        <taxon>Viridiplantae</taxon>
        <taxon>Streptophyta</taxon>
        <taxon>Embryophyta</taxon>
        <taxon>Tracheophyta</taxon>
        <taxon>Spermatophyta</taxon>
        <taxon>Magnoliopsida</taxon>
        <taxon>eudicotyledons</taxon>
        <taxon>Gunneridae</taxon>
        <taxon>Pentapetalae</taxon>
        <taxon>rosids</taxon>
        <taxon>malvids</taxon>
        <taxon>Sapindales</taxon>
        <taxon>Rutaceae</taxon>
        <taxon>Aurantioideae</taxon>
        <taxon>Citrus</taxon>
    </lineage>
</organism>